<name>A0ABT3FH51_9PSED</name>
<accession>A0ABT3FH51</accession>
<dbReference type="RefSeq" id="WP_264433149.1">
    <property type="nucleotide sequence ID" value="NZ_JAOSHO010001012.1"/>
</dbReference>
<sequence>SKLPRHGGVIGEKVALPQSHFRLSYAGNCATSFCYRVKIPSNDSLDDYMKTPRVTRTHGSLRAQKLVELGWTVKHEFKADNETYEWYLEWEHVEEPPLLSSQDNWDNPATAAPLTDSKRQI</sequence>
<evidence type="ECO:0000313" key="2">
    <source>
        <dbReference type="EMBL" id="MCW1248423.1"/>
    </source>
</evidence>
<evidence type="ECO:0000256" key="1">
    <source>
        <dbReference type="SAM" id="MobiDB-lite"/>
    </source>
</evidence>
<feature type="region of interest" description="Disordered" evidence="1">
    <location>
        <begin position="98"/>
        <end position="121"/>
    </location>
</feature>
<reference evidence="2" key="1">
    <citation type="submission" date="2022-07" db="EMBL/GenBank/DDBJ databases">
        <title>Pseudomonas agronomica sp. nov.: a novel bacterium with biotechnological application in the synthesis of biofertilizers from valorized agricultural residues.</title>
        <authorList>
            <person name="Robas M."/>
            <person name="Fernandez V.M."/>
            <person name="Luna L."/>
            <person name="Provanza A."/>
            <person name="Jimenez P.A."/>
        </authorList>
    </citation>
    <scope>NUCLEOTIDE SEQUENCE</scope>
    <source>
        <strain evidence="2">SAICEU22T</strain>
    </source>
</reference>
<dbReference type="Proteomes" id="UP001061999">
    <property type="component" value="Unassembled WGS sequence"/>
</dbReference>
<protein>
    <submittedName>
        <fullName evidence="2">Uncharacterized protein</fullName>
    </submittedName>
</protein>
<evidence type="ECO:0000313" key="3">
    <source>
        <dbReference type="Proteomes" id="UP001061999"/>
    </source>
</evidence>
<proteinExistence type="predicted"/>
<dbReference type="EMBL" id="JAOSHO010001012">
    <property type="protein sequence ID" value="MCW1248423.1"/>
    <property type="molecule type" value="Genomic_DNA"/>
</dbReference>
<keyword evidence="3" id="KW-1185">Reference proteome</keyword>
<organism evidence="2 3">
    <name type="scientific">Pseudomonas agronomica</name>
    <dbReference type="NCBI Taxonomy" id="2979328"/>
    <lineage>
        <taxon>Bacteria</taxon>
        <taxon>Pseudomonadati</taxon>
        <taxon>Pseudomonadota</taxon>
        <taxon>Gammaproteobacteria</taxon>
        <taxon>Pseudomonadales</taxon>
        <taxon>Pseudomonadaceae</taxon>
        <taxon>Pseudomonas</taxon>
    </lineage>
</organism>
<feature type="non-terminal residue" evidence="2">
    <location>
        <position position="1"/>
    </location>
</feature>
<gene>
    <name evidence="2" type="ORF">OC610_28655</name>
</gene>
<comment type="caution">
    <text evidence="2">The sequence shown here is derived from an EMBL/GenBank/DDBJ whole genome shotgun (WGS) entry which is preliminary data.</text>
</comment>